<evidence type="ECO:0000256" key="1">
    <source>
        <dbReference type="ARBA" id="ARBA00004127"/>
    </source>
</evidence>
<keyword evidence="4" id="KW-0560">Oxidoreductase</keyword>
<feature type="compositionally biased region" description="Basic and acidic residues" evidence="7">
    <location>
        <begin position="305"/>
        <end position="325"/>
    </location>
</feature>
<dbReference type="EMBL" id="MDEO01000035">
    <property type="protein sequence ID" value="OCX14696.1"/>
    <property type="molecule type" value="Genomic_DNA"/>
</dbReference>
<gene>
    <name evidence="10" type="ORF">QV13_19895</name>
</gene>
<feature type="region of interest" description="Disordered" evidence="7">
    <location>
        <begin position="302"/>
        <end position="325"/>
    </location>
</feature>
<dbReference type="PANTHER" id="PTHR21624">
    <property type="entry name" value="STEROL DESATURASE-RELATED PROTEIN"/>
    <property type="match status" value="1"/>
</dbReference>
<sequence>MQATYFNPRSMIYGLLSVILWPVIFTASMIGSYFAFESDHPILWFNVVYLTSIAVIALFERLMPYERSWLEPDGETFNNVAHTTVTKGLTQIAAAITTSFPLLFATIAQPALHPSYSLWPSEAPMFVQAVLGLVIAEFGLYFAHRLSHERLTLWRFHALHHSVERLWVLNTGRFHFVDSLFKMLLGQLPLYLLGAPLPVFLWLGAVSVFIGLLTHCNIDMRTGLLDRIFTTPRIHRWHHSRDLREGNTNYCENIVIWDQVFGTYLNPPRPSSTDIGISGTIDKSFLGQIVQPFSKAGMRRIMGKAPRESDRSVPKSQEQPERQEA</sequence>
<dbReference type="GO" id="GO:0006643">
    <property type="term" value="P:membrane lipid metabolic process"/>
    <property type="evidence" value="ECO:0007669"/>
    <property type="project" value="TreeGrafter"/>
</dbReference>
<organism evidence="10 11">
    <name type="scientific">Mesorhizobium hungaricum</name>
    <dbReference type="NCBI Taxonomy" id="1566387"/>
    <lineage>
        <taxon>Bacteria</taxon>
        <taxon>Pseudomonadati</taxon>
        <taxon>Pseudomonadota</taxon>
        <taxon>Alphaproteobacteria</taxon>
        <taxon>Hyphomicrobiales</taxon>
        <taxon>Phyllobacteriaceae</taxon>
        <taxon>Mesorhizobium</taxon>
    </lineage>
</organism>
<evidence type="ECO:0000256" key="7">
    <source>
        <dbReference type="SAM" id="MobiDB-lite"/>
    </source>
</evidence>
<dbReference type="InterPro" id="IPR006694">
    <property type="entry name" value="Fatty_acid_hydroxylase"/>
</dbReference>
<evidence type="ECO:0000313" key="10">
    <source>
        <dbReference type="EMBL" id="OCX14696.1"/>
    </source>
</evidence>
<dbReference type="GO" id="GO:0012505">
    <property type="term" value="C:endomembrane system"/>
    <property type="evidence" value="ECO:0007669"/>
    <property type="project" value="UniProtKB-SubCell"/>
</dbReference>
<protein>
    <submittedName>
        <fullName evidence="10">Sterol desaturase</fullName>
    </submittedName>
</protein>
<evidence type="ECO:0000259" key="9">
    <source>
        <dbReference type="Pfam" id="PF04116"/>
    </source>
</evidence>
<dbReference type="GO" id="GO:0008610">
    <property type="term" value="P:lipid biosynthetic process"/>
    <property type="evidence" value="ECO:0007669"/>
    <property type="project" value="InterPro"/>
</dbReference>
<keyword evidence="5" id="KW-0443">Lipid metabolism</keyword>
<dbReference type="GO" id="GO:0016020">
    <property type="term" value="C:membrane"/>
    <property type="evidence" value="ECO:0007669"/>
    <property type="project" value="GOC"/>
</dbReference>
<evidence type="ECO:0000256" key="6">
    <source>
        <dbReference type="ARBA" id="ARBA00023136"/>
    </source>
</evidence>
<dbReference type="AlphaFoldDB" id="A0A1C2DJ57"/>
<feature type="transmembrane region" description="Helical" evidence="8">
    <location>
        <begin position="42"/>
        <end position="59"/>
    </location>
</feature>
<keyword evidence="6 8" id="KW-0472">Membrane</keyword>
<comment type="caution">
    <text evidence="10">The sequence shown here is derived from an EMBL/GenBank/DDBJ whole genome shotgun (WGS) entry which is preliminary data.</text>
</comment>
<dbReference type="STRING" id="1566387.QV13_19895"/>
<dbReference type="InterPro" id="IPR051689">
    <property type="entry name" value="Sterol_desaturase/TMEM195"/>
</dbReference>
<feature type="transmembrane region" description="Helical" evidence="8">
    <location>
        <begin position="190"/>
        <end position="213"/>
    </location>
</feature>
<accession>A0A1C2DJ57</accession>
<dbReference type="GO" id="GO:0005506">
    <property type="term" value="F:iron ion binding"/>
    <property type="evidence" value="ECO:0007669"/>
    <property type="project" value="InterPro"/>
</dbReference>
<dbReference type="GO" id="GO:0050479">
    <property type="term" value="F:glyceryl-ether monooxygenase activity"/>
    <property type="evidence" value="ECO:0007669"/>
    <property type="project" value="TreeGrafter"/>
</dbReference>
<dbReference type="Pfam" id="PF04116">
    <property type="entry name" value="FA_hydroxylase"/>
    <property type="match status" value="1"/>
</dbReference>
<reference evidence="10 11" key="1">
    <citation type="submission" date="2016-08" db="EMBL/GenBank/DDBJ databases">
        <title>Whole genome sequence of Mesorhizobium sp. strain UASWS1009 isolated from industrial sewage.</title>
        <authorList>
            <person name="Crovadore J."/>
            <person name="Calmin G."/>
            <person name="Chablais R."/>
            <person name="Cochard B."/>
            <person name="Lefort F."/>
        </authorList>
    </citation>
    <scope>NUCLEOTIDE SEQUENCE [LARGE SCALE GENOMIC DNA]</scope>
    <source>
        <strain evidence="10 11">UASWS1009</strain>
    </source>
</reference>
<name>A0A1C2DJ57_9HYPH</name>
<keyword evidence="2 8" id="KW-0812">Transmembrane</keyword>
<feature type="domain" description="Fatty acid hydroxylase" evidence="9">
    <location>
        <begin position="130"/>
        <end position="263"/>
    </location>
</feature>
<keyword evidence="11" id="KW-1185">Reference proteome</keyword>
<evidence type="ECO:0000256" key="3">
    <source>
        <dbReference type="ARBA" id="ARBA00022989"/>
    </source>
</evidence>
<keyword evidence="3 8" id="KW-1133">Transmembrane helix</keyword>
<dbReference type="PANTHER" id="PTHR21624:SF1">
    <property type="entry name" value="ALKYLGLYCEROL MONOOXYGENASE"/>
    <property type="match status" value="1"/>
</dbReference>
<dbReference type="RefSeq" id="WP_036254879.1">
    <property type="nucleotide sequence ID" value="NZ_MDEO01000035.1"/>
</dbReference>
<evidence type="ECO:0000313" key="11">
    <source>
        <dbReference type="Proteomes" id="UP000094412"/>
    </source>
</evidence>
<evidence type="ECO:0000256" key="4">
    <source>
        <dbReference type="ARBA" id="ARBA00023002"/>
    </source>
</evidence>
<feature type="transmembrane region" description="Helical" evidence="8">
    <location>
        <begin position="92"/>
        <end position="113"/>
    </location>
</feature>
<proteinExistence type="predicted"/>
<comment type="subcellular location">
    <subcellularLocation>
        <location evidence="1">Endomembrane system</location>
        <topology evidence="1">Multi-pass membrane protein</topology>
    </subcellularLocation>
</comment>
<feature type="transmembrane region" description="Helical" evidence="8">
    <location>
        <begin position="12"/>
        <end position="36"/>
    </location>
</feature>
<evidence type="ECO:0000256" key="5">
    <source>
        <dbReference type="ARBA" id="ARBA00023098"/>
    </source>
</evidence>
<evidence type="ECO:0000256" key="2">
    <source>
        <dbReference type="ARBA" id="ARBA00022692"/>
    </source>
</evidence>
<dbReference type="Proteomes" id="UP000094412">
    <property type="component" value="Unassembled WGS sequence"/>
</dbReference>
<feature type="transmembrane region" description="Helical" evidence="8">
    <location>
        <begin position="125"/>
        <end position="143"/>
    </location>
</feature>
<evidence type="ECO:0000256" key="8">
    <source>
        <dbReference type="SAM" id="Phobius"/>
    </source>
</evidence>